<dbReference type="GO" id="GO:0009791">
    <property type="term" value="P:post-embryonic development"/>
    <property type="evidence" value="ECO:0007669"/>
    <property type="project" value="TreeGrafter"/>
</dbReference>
<dbReference type="AlphaFoldDB" id="A0A8T1S927"/>
<proteinExistence type="inferred from homology"/>
<feature type="compositionally biased region" description="Basic and acidic residues" evidence="5">
    <location>
        <begin position="14"/>
        <end position="28"/>
    </location>
</feature>
<sequence length="192" mass="20778">PPLRRHLLARPPPRRRDSSPSRRQDAGGRQRRRLPLPPSPRAPPGRAHGPGRGLRRRRPMSSLQRPMAAPAPAAPGSLSAEQAKVVLAEVIKAFGSPENAQRMEEARDNACNDMGKMLQFLLPVATQVQQDVIKAYGFSNDGEGVLKFARLIKSYESQDPEIANMSGKLKAMFLPPMTLPPHGAGTGGVATS</sequence>
<dbReference type="PANTHER" id="PTHR13463:SF3">
    <property type="entry name" value="PROTEIN C10"/>
    <property type="match status" value="1"/>
</dbReference>
<dbReference type="GO" id="GO:0005737">
    <property type="term" value="C:cytoplasm"/>
    <property type="evidence" value="ECO:0007669"/>
    <property type="project" value="UniProtKB-SubCell"/>
</dbReference>
<name>A0A8T1S927_CHESE</name>
<evidence type="ECO:0000256" key="1">
    <source>
        <dbReference type="ARBA" id="ARBA00004496"/>
    </source>
</evidence>
<comment type="caution">
    <text evidence="6">The sequence shown here is derived from an EMBL/GenBank/DDBJ whole genome shotgun (WGS) entry which is preliminary data.</text>
</comment>
<reference evidence="6 7" key="1">
    <citation type="journal article" date="2020" name="G3 (Bethesda)">
        <title>Draft Genome of the Common Snapping Turtle, Chelydra serpentina, a Model for Phenotypic Plasticity in Reptiles.</title>
        <authorList>
            <person name="Das D."/>
            <person name="Singh S.K."/>
            <person name="Bierstedt J."/>
            <person name="Erickson A."/>
            <person name="Galli G.L.J."/>
            <person name="Crossley D.A. 2nd"/>
            <person name="Rhen T."/>
        </authorList>
    </citation>
    <scope>NUCLEOTIDE SEQUENCE [LARGE SCALE GENOMIC DNA]</scope>
    <source>
        <strain evidence="6">KW</strain>
    </source>
</reference>
<comment type="similarity">
    <text evidence="2">Belongs to the UPF0456 family.</text>
</comment>
<dbReference type="PANTHER" id="PTHR13463">
    <property type="entry name" value="PROTEIN C10"/>
    <property type="match status" value="1"/>
</dbReference>
<evidence type="ECO:0000256" key="3">
    <source>
        <dbReference type="ARBA" id="ARBA00020502"/>
    </source>
</evidence>
<evidence type="ECO:0000256" key="4">
    <source>
        <dbReference type="ARBA" id="ARBA00022490"/>
    </source>
</evidence>
<evidence type="ECO:0000256" key="2">
    <source>
        <dbReference type="ARBA" id="ARBA00007083"/>
    </source>
</evidence>
<feature type="region of interest" description="Disordered" evidence="5">
    <location>
        <begin position="1"/>
        <end position="78"/>
    </location>
</feature>
<evidence type="ECO:0000256" key="5">
    <source>
        <dbReference type="SAM" id="MobiDB-lite"/>
    </source>
</evidence>
<protein>
    <recommendedName>
        <fullName evidence="3">Protein C10</fullName>
    </recommendedName>
</protein>
<evidence type="ECO:0000313" key="7">
    <source>
        <dbReference type="Proteomes" id="UP000765507"/>
    </source>
</evidence>
<comment type="subcellular location">
    <subcellularLocation>
        <location evidence="1">Cytoplasm</location>
    </subcellularLocation>
</comment>
<organism evidence="6 7">
    <name type="scientific">Chelydra serpentina</name>
    <name type="common">Snapping turtle</name>
    <name type="synonym">Testudo serpentina</name>
    <dbReference type="NCBI Taxonomy" id="8475"/>
    <lineage>
        <taxon>Eukaryota</taxon>
        <taxon>Metazoa</taxon>
        <taxon>Chordata</taxon>
        <taxon>Craniata</taxon>
        <taxon>Vertebrata</taxon>
        <taxon>Euteleostomi</taxon>
        <taxon>Archelosauria</taxon>
        <taxon>Testudinata</taxon>
        <taxon>Testudines</taxon>
        <taxon>Cryptodira</taxon>
        <taxon>Durocryptodira</taxon>
        <taxon>Americhelydia</taxon>
        <taxon>Chelydroidea</taxon>
        <taxon>Chelydridae</taxon>
        <taxon>Chelydra</taxon>
    </lineage>
</organism>
<dbReference type="OrthoDB" id="75738at2759"/>
<dbReference type="Pfam" id="PF14974">
    <property type="entry name" value="P_C10"/>
    <property type="match status" value="1"/>
</dbReference>
<gene>
    <name evidence="6" type="ORF">G0U57_014686</name>
</gene>
<keyword evidence="4" id="KW-0963">Cytoplasm</keyword>
<dbReference type="Proteomes" id="UP000765507">
    <property type="component" value="Unassembled WGS sequence"/>
</dbReference>
<dbReference type="EMBL" id="JAHGAV010000433">
    <property type="protein sequence ID" value="KAG6925361.1"/>
    <property type="molecule type" value="Genomic_DNA"/>
</dbReference>
<dbReference type="InterPro" id="IPR026317">
    <property type="entry name" value="P_C10"/>
</dbReference>
<keyword evidence="7" id="KW-1185">Reference proteome</keyword>
<evidence type="ECO:0000313" key="6">
    <source>
        <dbReference type="EMBL" id="KAG6925361.1"/>
    </source>
</evidence>
<accession>A0A8T1S927</accession>
<feature type="non-terminal residue" evidence="6">
    <location>
        <position position="1"/>
    </location>
</feature>